<evidence type="ECO:0000256" key="2">
    <source>
        <dbReference type="SAM" id="Phobius"/>
    </source>
</evidence>
<accession>A0A5C3MFW9</accession>
<dbReference type="PANTHER" id="PTHR23244:SF471">
    <property type="entry name" value="GUANINE NUCLEOTIDE-BINDING PROTEIN SUBUNIT BETA 1-RELATED"/>
    <property type="match status" value="1"/>
</dbReference>
<keyword evidence="2" id="KW-1133">Transmembrane helix</keyword>
<feature type="compositionally biased region" description="Low complexity" evidence="1">
    <location>
        <begin position="640"/>
        <end position="656"/>
    </location>
</feature>
<proteinExistence type="predicted"/>
<evidence type="ECO:0000256" key="3">
    <source>
        <dbReference type="SAM" id="SignalP"/>
    </source>
</evidence>
<name>A0A5C3MFW9_9AGAR</name>
<feature type="transmembrane region" description="Helical" evidence="2">
    <location>
        <begin position="490"/>
        <end position="510"/>
    </location>
</feature>
<dbReference type="OrthoDB" id="10250130at2759"/>
<dbReference type="InterPro" id="IPR015915">
    <property type="entry name" value="Kelch-typ_b-propeller"/>
</dbReference>
<feature type="transmembrane region" description="Helical" evidence="2">
    <location>
        <begin position="531"/>
        <end position="559"/>
    </location>
</feature>
<keyword evidence="2" id="KW-0812">Transmembrane</keyword>
<feature type="region of interest" description="Disordered" evidence="1">
    <location>
        <begin position="455"/>
        <end position="480"/>
    </location>
</feature>
<keyword evidence="3" id="KW-0732">Signal</keyword>
<feature type="signal peptide" evidence="3">
    <location>
        <begin position="1"/>
        <end position="22"/>
    </location>
</feature>
<dbReference type="SUPFAM" id="SSF117281">
    <property type="entry name" value="Kelch motif"/>
    <property type="match status" value="1"/>
</dbReference>
<feature type="chain" id="PRO_5023103417" description="Cortical protein marker for cell polarity-domain-containing protein" evidence="3">
    <location>
        <begin position="23"/>
        <end position="941"/>
    </location>
</feature>
<evidence type="ECO:0008006" key="6">
    <source>
        <dbReference type="Google" id="ProtNLM"/>
    </source>
</evidence>
<feature type="region of interest" description="Disordered" evidence="1">
    <location>
        <begin position="606"/>
        <end position="693"/>
    </location>
</feature>
<dbReference type="STRING" id="68775.A0A5C3MFW9"/>
<protein>
    <recommendedName>
        <fullName evidence="6">Cortical protein marker for cell polarity-domain-containing protein</fullName>
    </recommendedName>
</protein>
<gene>
    <name evidence="4" type="ORF">BDQ12DRAFT_731551</name>
</gene>
<keyword evidence="2" id="KW-0472">Membrane</keyword>
<sequence length="941" mass="101697">MPLCFIYLSLSLLISFYRSVSAQTISTNTPVPPLQWINLSNLLQGSAHPPPLKDAAIGYDETSRSIIIFGGESENGFPQSETYLLNLDSLTWSSPSPPANLQRSPPARSAVVFGSDFAASNRHGFVVIGGKGTNEKPLSDVWEYDFNNQFWSEVNISPGGPSPRWGASGGIDIRTAPIQDSIVPGPNNTFYLAGGFDGTQLNQLSDVWRLNISGTLSSNLPDDSMGSWDRVIVGGLPPKLDQGGTVLSQQIISSGGCNTTATSTDASCAQQDSYVTDVRARSSISPGACPAPRLSPVLTPNLNTFSTSYTSQVFLLLGNFNSSLWQDNNGLQKGEVAVLDTNTGTWSRILPSGDPGTSGMATFPGPREGAAGLSYPQSLVGQSRSRSADTIVFGGRDASGKYLSDVWLLRAYHGTVTPSNPTWSGFGNGNLQTGVDADGSGVRIQYILQCASSISEPTSASPSVGATPSPTTSPDPIHTPSPRPLLNTSFLHKLLAPVSLIVFQLAFLLLRFSSPSFARNYWPGSHNVGTFIAFALMLGAYAIGIAGLVASFTSISSTLSLTRRSISTKHLTTGHGKAGIALFICLYVLTPFLGVSVYLRRRSLSTSDHSEKSSSQRRRSNSVDTGEKLDPIHPQVPSATQSTHNTSPPSSPRPRTLSWGPSSMWQRSHEGGTSTDNESITSGPSRGFEVINRPSRSRQLSLPISYNDTSPLQPRVLGDIDWLLRRRSLNAVGELDYAITQAHNARSAPDTGDALVTPAATPPLFRETQCLPPSNAFLRLFAHGSILGLSIVCLVALWSGEAKYLFALFLAWTLFFYISIFLLTWHRRPENSLLTIIVGRLRNNSPQNIPQPPLSPLPHLPQHPSYAGQSPYTYNRPPYHVSPTSPDEISTSHGVARSTETDEEDDIDEDTRQRMIEEEMERRDVSIVTVPKRKLWVANPS</sequence>
<dbReference type="Pfam" id="PF24681">
    <property type="entry name" value="Kelch_KLHDC2_KLHL20_DRC7"/>
    <property type="match status" value="1"/>
</dbReference>
<organism evidence="4 5">
    <name type="scientific">Crucibulum laeve</name>
    <dbReference type="NCBI Taxonomy" id="68775"/>
    <lineage>
        <taxon>Eukaryota</taxon>
        <taxon>Fungi</taxon>
        <taxon>Dikarya</taxon>
        <taxon>Basidiomycota</taxon>
        <taxon>Agaricomycotina</taxon>
        <taxon>Agaricomycetes</taxon>
        <taxon>Agaricomycetidae</taxon>
        <taxon>Agaricales</taxon>
        <taxon>Agaricineae</taxon>
        <taxon>Nidulariaceae</taxon>
        <taxon>Crucibulum</taxon>
    </lineage>
</organism>
<feature type="transmembrane region" description="Helical" evidence="2">
    <location>
        <begin position="804"/>
        <end position="825"/>
    </location>
</feature>
<dbReference type="EMBL" id="ML213591">
    <property type="protein sequence ID" value="TFK43545.1"/>
    <property type="molecule type" value="Genomic_DNA"/>
</dbReference>
<evidence type="ECO:0000313" key="5">
    <source>
        <dbReference type="Proteomes" id="UP000308652"/>
    </source>
</evidence>
<feature type="transmembrane region" description="Helical" evidence="2">
    <location>
        <begin position="579"/>
        <end position="599"/>
    </location>
</feature>
<dbReference type="AlphaFoldDB" id="A0A5C3MFW9"/>
<keyword evidence="5" id="KW-1185">Reference proteome</keyword>
<feature type="transmembrane region" description="Helical" evidence="2">
    <location>
        <begin position="776"/>
        <end position="798"/>
    </location>
</feature>
<feature type="compositionally biased region" description="Pro residues" evidence="1">
    <location>
        <begin position="471"/>
        <end position="480"/>
    </location>
</feature>
<dbReference type="PANTHER" id="PTHR23244">
    <property type="entry name" value="KELCH REPEAT DOMAIN"/>
    <property type="match status" value="1"/>
</dbReference>
<feature type="compositionally biased region" description="Polar residues" evidence="1">
    <location>
        <begin position="659"/>
        <end position="684"/>
    </location>
</feature>
<feature type="compositionally biased region" description="Polar residues" evidence="1">
    <location>
        <begin position="882"/>
        <end position="893"/>
    </location>
</feature>
<dbReference type="Gene3D" id="2.120.10.80">
    <property type="entry name" value="Kelch-type beta propeller"/>
    <property type="match status" value="2"/>
</dbReference>
<dbReference type="Proteomes" id="UP000308652">
    <property type="component" value="Unassembled WGS sequence"/>
</dbReference>
<evidence type="ECO:0000256" key="1">
    <source>
        <dbReference type="SAM" id="MobiDB-lite"/>
    </source>
</evidence>
<reference evidence="4 5" key="1">
    <citation type="journal article" date="2019" name="Nat. Ecol. Evol.">
        <title>Megaphylogeny resolves global patterns of mushroom evolution.</title>
        <authorList>
            <person name="Varga T."/>
            <person name="Krizsan K."/>
            <person name="Foldi C."/>
            <person name="Dima B."/>
            <person name="Sanchez-Garcia M."/>
            <person name="Sanchez-Ramirez S."/>
            <person name="Szollosi G.J."/>
            <person name="Szarkandi J.G."/>
            <person name="Papp V."/>
            <person name="Albert L."/>
            <person name="Andreopoulos W."/>
            <person name="Angelini C."/>
            <person name="Antonin V."/>
            <person name="Barry K.W."/>
            <person name="Bougher N.L."/>
            <person name="Buchanan P."/>
            <person name="Buyck B."/>
            <person name="Bense V."/>
            <person name="Catcheside P."/>
            <person name="Chovatia M."/>
            <person name="Cooper J."/>
            <person name="Damon W."/>
            <person name="Desjardin D."/>
            <person name="Finy P."/>
            <person name="Geml J."/>
            <person name="Haridas S."/>
            <person name="Hughes K."/>
            <person name="Justo A."/>
            <person name="Karasinski D."/>
            <person name="Kautmanova I."/>
            <person name="Kiss B."/>
            <person name="Kocsube S."/>
            <person name="Kotiranta H."/>
            <person name="LaButti K.M."/>
            <person name="Lechner B.E."/>
            <person name="Liimatainen K."/>
            <person name="Lipzen A."/>
            <person name="Lukacs Z."/>
            <person name="Mihaltcheva S."/>
            <person name="Morgado L.N."/>
            <person name="Niskanen T."/>
            <person name="Noordeloos M.E."/>
            <person name="Ohm R.A."/>
            <person name="Ortiz-Santana B."/>
            <person name="Ovrebo C."/>
            <person name="Racz N."/>
            <person name="Riley R."/>
            <person name="Savchenko A."/>
            <person name="Shiryaev A."/>
            <person name="Soop K."/>
            <person name="Spirin V."/>
            <person name="Szebenyi C."/>
            <person name="Tomsovsky M."/>
            <person name="Tulloss R.E."/>
            <person name="Uehling J."/>
            <person name="Grigoriev I.V."/>
            <person name="Vagvolgyi C."/>
            <person name="Papp T."/>
            <person name="Martin F.M."/>
            <person name="Miettinen O."/>
            <person name="Hibbett D.S."/>
            <person name="Nagy L.G."/>
        </authorList>
    </citation>
    <scope>NUCLEOTIDE SEQUENCE [LARGE SCALE GENOMIC DNA]</scope>
    <source>
        <strain evidence="4 5">CBS 166.37</strain>
    </source>
</reference>
<evidence type="ECO:0000313" key="4">
    <source>
        <dbReference type="EMBL" id="TFK43545.1"/>
    </source>
</evidence>
<feature type="region of interest" description="Disordered" evidence="1">
    <location>
        <begin position="876"/>
        <end position="911"/>
    </location>
</feature>
<dbReference type="Gene3D" id="1.20.120.1770">
    <property type="match status" value="1"/>
</dbReference>